<feature type="compositionally biased region" description="Basic residues" evidence="1">
    <location>
        <begin position="1"/>
        <end position="11"/>
    </location>
</feature>
<accession>A0AAW1Y283</accession>
<feature type="region of interest" description="Disordered" evidence="1">
    <location>
        <begin position="1"/>
        <end position="33"/>
    </location>
</feature>
<comment type="caution">
    <text evidence="2">The sequence shown here is derived from an EMBL/GenBank/DDBJ whole genome shotgun (WGS) entry which is preliminary data.</text>
</comment>
<sequence length="145" mass="15503">MSKSVGKHTSLRNKDPSALGSSSGTSPSVQSIAPIPSTVNEVAARPAPIPVSTPAVVQAQSEQKAFARMVEDEDSGYLGYFKETEEEYDEDGILVPNKDMDFYENIEREHLSTASSSSKSKAKAAVAEDADVIASESESDDDDED</sequence>
<dbReference type="Proteomes" id="UP001457282">
    <property type="component" value="Unassembled WGS sequence"/>
</dbReference>
<feature type="region of interest" description="Disordered" evidence="1">
    <location>
        <begin position="111"/>
        <end position="145"/>
    </location>
</feature>
<feature type="compositionally biased region" description="Low complexity" evidence="1">
    <location>
        <begin position="17"/>
        <end position="31"/>
    </location>
</feature>
<protein>
    <submittedName>
        <fullName evidence="2">Uncharacterized protein</fullName>
    </submittedName>
</protein>
<reference evidence="2 3" key="1">
    <citation type="journal article" date="2023" name="G3 (Bethesda)">
        <title>A chromosome-length genome assembly and annotation of blackberry (Rubus argutus, cv. 'Hillquist').</title>
        <authorList>
            <person name="Bruna T."/>
            <person name="Aryal R."/>
            <person name="Dudchenko O."/>
            <person name="Sargent D.J."/>
            <person name="Mead D."/>
            <person name="Buti M."/>
            <person name="Cavallini A."/>
            <person name="Hytonen T."/>
            <person name="Andres J."/>
            <person name="Pham M."/>
            <person name="Weisz D."/>
            <person name="Mascagni F."/>
            <person name="Usai G."/>
            <person name="Natali L."/>
            <person name="Bassil N."/>
            <person name="Fernandez G.E."/>
            <person name="Lomsadze A."/>
            <person name="Armour M."/>
            <person name="Olukolu B."/>
            <person name="Poorten T."/>
            <person name="Britton C."/>
            <person name="Davik J."/>
            <person name="Ashrafi H."/>
            <person name="Aiden E.L."/>
            <person name="Borodovsky M."/>
            <person name="Worthington M."/>
        </authorList>
    </citation>
    <scope>NUCLEOTIDE SEQUENCE [LARGE SCALE GENOMIC DNA]</scope>
    <source>
        <strain evidence="2">PI 553951</strain>
    </source>
</reference>
<keyword evidence="3" id="KW-1185">Reference proteome</keyword>
<gene>
    <name evidence="2" type="ORF">M0R45_008265</name>
</gene>
<feature type="compositionally biased region" description="Low complexity" evidence="1">
    <location>
        <begin position="112"/>
        <end position="136"/>
    </location>
</feature>
<name>A0AAW1Y283_RUBAR</name>
<dbReference type="AlphaFoldDB" id="A0AAW1Y283"/>
<evidence type="ECO:0000256" key="1">
    <source>
        <dbReference type="SAM" id="MobiDB-lite"/>
    </source>
</evidence>
<evidence type="ECO:0000313" key="3">
    <source>
        <dbReference type="Proteomes" id="UP001457282"/>
    </source>
</evidence>
<proteinExistence type="predicted"/>
<dbReference type="EMBL" id="JBEDUW010000002">
    <property type="protein sequence ID" value="KAK9942611.1"/>
    <property type="molecule type" value="Genomic_DNA"/>
</dbReference>
<organism evidence="2 3">
    <name type="scientific">Rubus argutus</name>
    <name type="common">Southern blackberry</name>
    <dbReference type="NCBI Taxonomy" id="59490"/>
    <lineage>
        <taxon>Eukaryota</taxon>
        <taxon>Viridiplantae</taxon>
        <taxon>Streptophyta</taxon>
        <taxon>Embryophyta</taxon>
        <taxon>Tracheophyta</taxon>
        <taxon>Spermatophyta</taxon>
        <taxon>Magnoliopsida</taxon>
        <taxon>eudicotyledons</taxon>
        <taxon>Gunneridae</taxon>
        <taxon>Pentapetalae</taxon>
        <taxon>rosids</taxon>
        <taxon>fabids</taxon>
        <taxon>Rosales</taxon>
        <taxon>Rosaceae</taxon>
        <taxon>Rosoideae</taxon>
        <taxon>Rosoideae incertae sedis</taxon>
        <taxon>Rubus</taxon>
    </lineage>
</organism>
<evidence type="ECO:0000313" key="2">
    <source>
        <dbReference type="EMBL" id="KAK9942611.1"/>
    </source>
</evidence>